<keyword evidence="2" id="KW-1185">Reference proteome</keyword>
<dbReference type="EMBL" id="JASVDS010000003">
    <property type="protein sequence ID" value="MDL5032861.1"/>
    <property type="molecule type" value="Genomic_DNA"/>
</dbReference>
<evidence type="ECO:0008006" key="3">
    <source>
        <dbReference type="Google" id="ProtNLM"/>
    </source>
</evidence>
<sequence>MSARWKKLGKIYDPHRHPLPFAPVGFAQSPQALVLQDRVRVYFSARAQDDLGKFVSHVGYADFSLDFSRLLGVSQAPAIELGGLGTFDEHGIFPFNVLRDGDRVLAFTTGWNRRKSVPTDAAIGRAVSTDDGLTFQKCGAGPVLAPGLHEPFLVGDAFVLRAGGVLKMWYIHGTRWMDNPDRQEAERVYKIAQATSTDDGMSWKRDGRQIIADRLGDDECQALPTVIEHEGRYHMVFCYREATDFRSNPARAYRLGHAWSTDLVNWTRDDSQWALDRSEDGWDSEMICYPHLCRVGDQIYLLYNGNKFGRDGFGVARLET</sequence>
<dbReference type="PANTHER" id="PTHR35279">
    <property type="match status" value="1"/>
</dbReference>
<protein>
    <recommendedName>
        <fullName evidence="3">Glycosylase</fullName>
    </recommendedName>
</protein>
<comment type="caution">
    <text evidence="1">The sequence shown here is derived from an EMBL/GenBank/DDBJ whole genome shotgun (WGS) entry which is preliminary data.</text>
</comment>
<dbReference type="PANTHER" id="PTHR35279:SF1">
    <property type="entry name" value="ARABINANASE_LEVANSUCRASE_INVERTASE"/>
    <property type="match status" value="1"/>
</dbReference>
<proteinExistence type="predicted"/>
<accession>A0ABT7LMX0</accession>
<organism evidence="1 2">
    <name type="scientific">Roseateles subflavus</name>
    <dbReference type="NCBI Taxonomy" id="3053353"/>
    <lineage>
        <taxon>Bacteria</taxon>
        <taxon>Pseudomonadati</taxon>
        <taxon>Pseudomonadota</taxon>
        <taxon>Betaproteobacteria</taxon>
        <taxon>Burkholderiales</taxon>
        <taxon>Sphaerotilaceae</taxon>
        <taxon>Roseateles</taxon>
    </lineage>
</organism>
<reference evidence="1 2" key="1">
    <citation type="submission" date="2023-06" db="EMBL/GenBank/DDBJ databases">
        <title>Pelomonas sp. APW6 16S ribosomal RNA gene genome sequencing and assembly.</title>
        <authorList>
            <person name="Woo H."/>
        </authorList>
    </citation>
    <scope>NUCLEOTIDE SEQUENCE [LARGE SCALE GENOMIC DNA]</scope>
    <source>
        <strain evidence="1 2">APW6</strain>
    </source>
</reference>
<evidence type="ECO:0000313" key="2">
    <source>
        <dbReference type="Proteomes" id="UP001238603"/>
    </source>
</evidence>
<dbReference type="RefSeq" id="WP_285982930.1">
    <property type="nucleotide sequence ID" value="NZ_JASVDS010000003.1"/>
</dbReference>
<name>A0ABT7LMX0_9BURK</name>
<dbReference type="SUPFAM" id="SSF75005">
    <property type="entry name" value="Arabinanase/levansucrase/invertase"/>
    <property type="match status" value="1"/>
</dbReference>
<gene>
    <name evidence="1" type="ORF">QRD43_13180</name>
</gene>
<dbReference type="Proteomes" id="UP001238603">
    <property type="component" value="Unassembled WGS sequence"/>
</dbReference>
<dbReference type="InterPro" id="IPR023296">
    <property type="entry name" value="Glyco_hydro_beta-prop_sf"/>
</dbReference>
<evidence type="ECO:0000313" key="1">
    <source>
        <dbReference type="EMBL" id="MDL5032861.1"/>
    </source>
</evidence>
<dbReference type="Gene3D" id="2.115.10.20">
    <property type="entry name" value="Glycosyl hydrolase domain, family 43"/>
    <property type="match status" value="2"/>
</dbReference>